<dbReference type="InterPro" id="IPR000873">
    <property type="entry name" value="AMP-dep_synth/lig_dom"/>
</dbReference>
<evidence type="ECO:0000313" key="4">
    <source>
        <dbReference type="Proteomes" id="UP000722989"/>
    </source>
</evidence>
<evidence type="ECO:0000259" key="2">
    <source>
        <dbReference type="Pfam" id="PF13193"/>
    </source>
</evidence>
<accession>A0ABX0Y3A0</accession>
<evidence type="ECO:0000313" key="3">
    <source>
        <dbReference type="EMBL" id="NJC71889.1"/>
    </source>
</evidence>
<dbReference type="SUPFAM" id="SSF56801">
    <property type="entry name" value="Acetyl-CoA synthetase-like"/>
    <property type="match status" value="1"/>
</dbReference>
<dbReference type="InterPro" id="IPR045851">
    <property type="entry name" value="AMP-bd_C_sf"/>
</dbReference>
<dbReference type="Proteomes" id="UP000722989">
    <property type="component" value="Unassembled WGS sequence"/>
</dbReference>
<dbReference type="RefSeq" id="WP_167926793.1">
    <property type="nucleotide sequence ID" value="NZ_JAATVY010000014.1"/>
</dbReference>
<dbReference type="InterPro" id="IPR042099">
    <property type="entry name" value="ANL_N_sf"/>
</dbReference>
<dbReference type="PANTHER" id="PTHR43201:SF32">
    <property type="entry name" value="2-SUCCINYLBENZOATE--COA LIGASE, CHLOROPLASTIC_PEROXISOMAL"/>
    <property type="match status" value="1"/>
</dbReference>
<feature type="domain" description="AMP-dependent synthetase/ligase" evidence="1">
    <location>
        <begin position="17"/>
        <end position="367"/>
    </location>
</feature>
<comment type="caution">
    <text evidence="3">The sequence shown here is derived from an EMBL/GenBank/DDBJ whole genome shotgun (WGS) entry which is preliminary data.</text>
</comment>
<dbReference type="PANTHER" id="PTHR43201">
    <property type="entry name" value="ACYL-COA SYNTHETASE"/>
    <property type="match status" value="1"/>
</dbReference>
<dbReference type="EMBL" id="JAATVY010000014">
    <property type="protein sequence ID" value="NJC71889.1"/>
    <property type="molecule type" value="Genomic_DNA"/>
</dbReference>
<dbReference type="Pfam" id="PF00501">
    <property type="entry name" value="AMP-binding"/>
    <property type="match status" value="1"/>
</dbReference>
<protein>
    <submittedName>
        <fullName evidence="3">AMP-binding protein</fullName>
    </submittedName>
</protein>
<proteinExistence type="predicted"/>
<sequence length="504" mass="54309">MPEHGYRLARQPNVPDGRRDAVAFVHGDRRVTFAALDARASAFAAAAVEAGLVPGDRVLLLMPNAPETFELLIGCARAGLVAVPVNWRLAPEEARAVARDARARAVVADPSLSDLLRSVTDGLDVRLSLRVGEEYDEWLSRPRRAFEPVAGDPETVVLQVYTSGTSGRPKGVLITDRNLEAKVPQVTPLWGLSADSMSLLATPLFHVGALSWGLAGMYAGATTVLAGDASAATLLRHLVEDRISHTFLVPAMITRLCEAAAPDATFPDLRAIVYGASPITPEGQAAALQTFGPVLHHVYGMSETTGAFTEMPADPDLPADSPLLRSAGRPYPWVELEIRDPETGASVPTGEYGEVWTRSAQNTPGYFGLPEETRTLLTDDGWLRTGDGGRLDAEGRLFLTDRVKDMVITGGENVYPEEVEEVLRRHPGVAEVAVFGIPDARWGEAVAAAVVPRPDCVPTPDELVAFTDGLLAGYKRPRTVVVVDDLPRNPTGKILRRRLQEQYA</sequence>
<feature type="domain" description="AMP-binding enzyme C-terminal" evidence="2">
    <location>
        <begin position="418"/>
        <end position="493"/>
    </location>
</feature>
<name>A0ABX0Y3A0_9ACTN</name>
<dbReference type="Gene3D" id="3.30.300.30">
    <property type="match status" value="1"/>
</dbReference>
<organism evidence="3 4">
    <name type="scientific">Planosporangium thailandense</name>
    <dbReference type="NCBI Taxonomy" id="765197"/>
    <lineage>
        <taxon>Bacteria</taxon>
        <taxon>Bacillati</taxon>
        <taxon>Actinomycetota</taxon>
        <taxon>Actinomycetes</taxon>
        <taxon>Micromonosporales</taxon>
        <taxon>Micromonosporaceae</taxon>
        <taxon>Planosporangium</taxon>
    </lineage>
</organism>
<keyword evidence="4" id="KW-1185">Reference proteome</keyword>
<reference evidence="3 4" key="1">
    <citation type="submission" date="2020-03" db="EMBL/GenBank/DDBJ databases">
        <title>WGS of the type strain of Planosporangium spp.</title>
        <authorList>
            <person name="Thawai C."/>
        </authorList>
    </citation>
    <scope>NUCLEOTIDE SEQUENCE [LARGE SCALE GENOMIC DNA]</scope>
    <source>
        <strain evidence="3 4">TBRC 5610</strain>
    </source>
</reference>
<dbReference type="InterPro" id="IPR025110">
    <property type="entry name" value="AMP-bd_C"/>
</dbReference>
<dbReference type="Pfam" id="PF13193">
    <property type="entry name" value="AMP-binding_C"/>
    <property type="match status" value="1"/>
</dbReference>
<evidence type="ECO:0000259" key="1">
    <source>
        <dbReference type="Pfam" id="PF00501"/>
    </source>
</evidence>
<gene>
    <name evidence="3" type="ORF">HC031_19510</name>
</gene>
<dbReference type="Gene3D" id="3.40.50.12780">
    <property type="entry name" value="N-terminal domain of ligase-like"/>
    <property type="match status" value="1"/>
</dbReference>